<feature type="region of interest" description="Disordered" evidence="2">
    <location>
        <begin position="323"/>
        <end position="364"/>
    </location>
</feature>
<gene>
    <name evidence="3" type="ORF">BCR42DRAFT_427665</name>
</gene>
<protein>
    <submittedName>
        <fullName evidence="3">Uncharacterized protein</fullName>
    </submittedName>
</protein>
<dbReference type="AlphaFoldDB" id="A0A1X2HZJ1"/>
<accession>A0A1X2HZJ1</accession>
<evidence type="ECO:0000256" key="2">
    <source>
        <dbReference type="SAM" id="MobiDB-lite"/>
    </source>
</evidence>
<feature type="compositionally biased region" description="Polar residues" evidence="2">
    <location>
        <begin position="8"/>
        <end position="20"/>
    </location>
</feature>
<dbReference type="EMBL" id="MCGE01000041">
    <property type="protein sequence ID" value="ORZ06078.1"/>
    <property type="molecule type" value="Genomic_DNA"/>
</dbReference>
<keyword evidence="1" id="KW-0175">Coiled coil</keyword>
<evidence type="ECO:0000256" key="1">
    <source>
        <dbReference type="SAM" id="Coils"/>
    </source>
</evidence>
<proteinExistence type="predicted"/>
<dbReference type="Proteomes" id="UP000193560">
    <property type="component" value="Unassembled WGS sequence"/>
</dbReference>
<keyword evidence="4" id="KW-1185">Reference proteome</keyword>
<dbReference type="OrthoDB" id="2277387at2759"/>
<reference evidence="3 4" key="1">
    <citation type="submission" date="2016-07" db="EMBL/GenBank/DDBJ databases">
        <title>Pervasive Adenine N6-methylation of Active Genes in Fungi.</title>
        <authorList>
            <consortium name="DOE Joint Genome Institute"/>
            <person name="Mondo S.J."/>
            <person name="Dannebaum R.O."/>
            <person name="Kuo R.C."/>
            <person name="Labutti K."/>
            <person name="Haridas S."/>
            <person name="Kuo A."/>
            <person name="Salamov A."/>
            <person name="Ahrendt S.R."/>
            <person name="Lipzen A."/>
            <person name="Sullivan W."/>
            <person name="Andreopoulos W.B."/>
            <person name="Clum A."/>
            <person name="Lindquist E."/>
            <person name="Daum C."/>
            <person name="Ramamoorthy G.K."/>
            <person name="Gryganskyi A."/>
            <person name="Culley D."/>
            <person name="Magnuson J.K."/>
            <person name="James T.Y."/>
            <person name="O'Malley M.A."/>
            <person name="Stajich J.E."/>
            <person name="Spatafora J.W."/>
            <person name="Visel A."/>
            <person name="Grigoriev I.V."/>
        </authorList>
    </citation>
    <scope>NUCLEOTIDE SEQUENCE [LARGE SCALE GENOMIC DNA]</scope>
    <source>
        <strain evidence="3 4">NRRL 1336</strain>
    </source>
</reference>
<feature type="coiled-coil region" evidence="1">
    <location>
        <begin position="77"/>
        <end position="132"/>
    </location>
</feature>
<feature type="compositionally biased region" description="Polar residues" evidence="2">
    <location>
        <begin position="48"/>
        <end position="58"/>
    </location>
</feature>
<feature type="region of interest" description="Disordered" evidence="2">
    <location>
        <begin position="42"/>
        <end position="70"/>
    </location>
</feature>
<evidence type="ECO:0000313" key="4">
    <source>
        <dbReference type="Proteomes" id="UP000193560"/>
    </source>
</evidence>
<organism evidence="3 4">
    <name type="scientific">Absidia repens</name>
    <dbReference type="NCBI Taxonomy" id="90262"/>
    <lineage>
        <taxon>Eukaryota</taxon>
        <taxon>Fungi</taxon>
        <taxon>Fungi incertae sedis</taxon>
        <taxon>Mucoromycota</taxon>
        <taxon>Mucoromycotina</taxon>
        <taxon>Mucoromycetes</taxon>
        <taxon>Mucorales</taxon>
        <taxon>Cunninghamellaceae</taxon>
        <taxon>Absidia</taxon>
    </lineage>
</organism>
<comment type="caution">
    <text evidence="3">The sequence shown here is derived from an EMBL/GenBank/DDBJ whole genome shotgun (WGS) entry which is preliminary data.</text>
</comment>
<evidence type="ECO:0000313" key="3">
    <source>
        <dbReference type="EMBL" id="ORZ06078.1"/>
    </source>
</evidence>
<dbReference type="STRING" id="90262.A0A1X2HZJ1"/>
<feature type="region of interest" description="Disordered" evidence="2">
    <location>
        <begin position="1"/>
        <end position="20"/>
    </location>
</feature>
<sequence>MVPEENTKTSLDTQNHTTLSSWQQEQSYDYWNDDMSSYQVQTKKKASISHSTPLRNMASSTSSSSDTEKQVQFLRDMEKARKQLALFRREMNGLATQINGISDDLYDSRNRVHEIEQDLTETQEDNVNLQVLLERAVKSQKESDVFAIQAIRNIHSDLDLVVRENNQLQERLSSIEFIQMEHKGNVHDVVARMREYVYMLEQAQDAIQLMHEPTTKQQTPILHDIDSHSVSVQDFGLDSRRTSETSSYMTEDEDIGISIRKESQTTLDHHHHQRQQQQLTIPSSHIISHPRIVHKRASFPAFLPSPVLGPKNDTKFMQSQHYKQPNLHPDHTHHQHSQPQTQTQKQRKLKKPTSQPGLLLLLSD</sequence>
<feature type="region of interest" description="Disordered" evidence="2">
    <location>
        <begin position="264"/>
        <end position="283"/>
    </location>
</feature>
<name>A0A1X2HZJ1_9FUNG</name>